<name>A0A1C4FCZ6_9BACI</name>
<keyword evidence="1" id="KW-1133">Transmembrane helix</keyword>
<evidence type="ECO:0000256" key="1">
    <source>
        <dbReference type="SAM" id="Phobius"/>
    </source>
</evidence>
<dbReference type="AlphaFoldDB" id="A0A1C4FCZ6"/>
<dbReference type="Proteomes" id="UP000196052">
    <property type="component" value="Unassembled WGS sequence"/>
</dbReference>
<keyword evidence="1" id="KW-0812">Transmembrane</keyword>
<protein>
    <submittedName>
        <fullName evidence="2">Uncharacterized protein</fullName>
    </submittedName>
</protein>
<dbReference type="EMBL" id="FMBE01000014">
    <property type="protein sequence ID" value="SCC53714.1"/>
    <property type="molecule type" value="Genomic_DNA"/>
</dbReference>
<sequence length="75" mass="8926">MDYDLNQANDIVNPKEYKDRNGLPIKGTDLNNEELASYIKRIYYVLLSRGINVCYIYAVNQRMQRYLKELVKINH</sequence>
<proteinExistence type="predicted"/>
<evidence type="ECO:0000313" key="2">
    <source>
        <dbReference type="EMBL" id="SCC53714.1"/>
    </source>
</evidence>
<feature type="transmembrane region" description="Helical" evidence="1">
    <location>
        <begin position="42"/>
        <end position="59"/>
    </location>
</feature>
<evidence type="ECO:0000313" key="3">
    <source>
        <dbReference type="Proteomes" id="UP000196052"/>
    </source>
</evidence>
<keyword evidence="1" id="KW-0472">Membrane</keyword>
<reference evidence="3" key="1">
    <citation type="submission" date="2016-08" db="EMBL/GenBank/DDBJ databases">
        <authorList>
            <person name="Loux V."/>
            <person name="Rue O."/>
        </authorList>
    </citation>
    <scope>NUCLEOTIDE SEQUENCE [LARGE SCALE GENOMIC DNA]</scope>
    <source>
        <strain evidence="3">INRA Bc05-F1</strain>
    </source>
</reference>
<organism evidence="2 3">
    <name type="scientific">Bacillus wiedmannii</name>
    <dbReference type="NCBI Taxonomy" id="1890302"/>
    <lineage>
        <taxon>Bacteria</taxon>
        <taxon>Bacillati</taxon>
        <taxon>Bacillota</taxon>
        <taxon>Bacilli</taxon>
        <taxon>Bacillales</taxon>
        <taxon>Bacillaceae</taxon>
        <taxon>Bacillus</taxon>
        <taxon>Bacillus cereus group</taxon>
    </lineage>
</organism>
<accession>A0A1C4FCZ6</accession>
<gene>
    <name evidence="2" type="ORF">BC05F1_04276</name>
</gene>